<dbReference type="InterPro" id="IPR036429">
    <property type="entry name" value="SpoA-like_sf"/>
</dbReference>
<dbReference type="KEGG" id="mfy:HH212_05135"/>
<name>A0A7Z2VUI9_9BURK</name>
<proteinExistence type="predicted"/>
<dbReference type="Proteomes" id="UP000502415">
    <property type="component" value="Chromosome"/>
</dbReference>
<dbReference type="SUPFAM" id="SSF101801">
    <property type="entry name" value="Surface presentation of antigens (SPOA)"/>
    <property type="match status" value="1"/>
</dbReference>
<keyword evidence="2" id="KW-0969">Cilium</keyword>
<keyword evidence="2" id="KW-0282">Flagellum</keyword>
<dbReference type="EMBL" id="CP051685">
    <property type="protein sequence ID" value="QJD99480.1"/>
    <property type="molecule type" value="Genomic_DNA"/>
</dbReference>
<dbReference type="Gene3D" id="2.30.330.10">
    <property type="entry name" value="SpoA-like"/>
    <property type="match status" value="1"/>
</dbReference>
<accession>A0A7Z2VUI9</accession>
<organism evidence="2 3">
    <name type="scientific">Massilia forsythiae</name>
    <dbReference type="NCBI Taxonomy" id="2728020"/>
    <lineage>
        <taxon>Bacteria</taxon>
        <taxon>Pseudomonadati</taxon>
        <taxon>Pseudomonadota</taxon>
        <taxon>Betaproteobacteria</taxon>
        <taxon>Burkholderiales</taxon>
        <taxon>Oxalobacteraceae</taxon>
        <taxon>Telluria group</taxon>
        <taxon>Massilia</taxon>
    </lineage>
</organism>
<evidence type="ECO:0000259" key="1">
    <source>
        <dbReference type="Pfam" id="PF01052"/>
    </source>
</evidence>
<keyword evidence="2" id="KW-0966">Cell projection</keyword>
<protein>
    <submittedName>
        <fullName evidence="2">FliM/FliN family flagellar motor switch protein</fullName>
    </submittedName>
</protein>
<sequence length="238" mass="23585">MTHVLSLIGSGRLALLERAVAAALQPWRDAWGIPVDAVGVAVRRAGQVEPAAAAAQRAAAAAAWRGALRDCLFPDGGAGLYASPPLLAPRLAGQADEALGALMAQLAQAAGNAAAPAAVEIDLGIGAGARRFALPRTAVDALAPKPAAQGTALEAVDLGGVTAAAEVILEVDAGATEVPLGALAALRPGDVLRLDSRLDQALTVRVRGGAAIALGYLGRSGDYAAVEIVKSSTGAATS</sequence>
<dbReference type="InterPro" id="IPR001543">
    <property type="entry name" value="FliN-like_C"/>
</dbReference>
<evidence type="ECO:0000313" key="3">
    <source>
        <dbReference type="Proteomes" id="UP000502415"/>
    </source>
</evidence>
<dbReference type="RefSeq" id="WP_169434375.1">
    <property type="nucleotide sequence ID" value="NZ_CP051685.1"/>
</dbReference>
<feature type="domain" description="Flagellar motor switch protein FliN-like C-terminal" evidence="1">
    <location>
        <begin position="165"/>
        <end position="230"/>
    </location>
</feature>
<evidence type="ECO:0000313" key="2">
    <source>
        <dbReference type="EMBL" id="QJD99480.1"/>
    </source>
</evidence>
<gene>
    <name evidence="2" type="ORF">HH212_05135</name>
</gene>
<dbReference type="Pfam" id="PF01052">
    <property type="entry name" value="FliMN_C"/>
    <property type="match status" value="1"/>
</dbReference>
<reference evidence="2 3" key="1">
    <citation type="submission" date="2020-04" db="EMBL/GenBank/DDBJ databases">
        <title>Genome sequencing of novel species.</title>
        <authorList>
            <person name="Heo J."/>
            <person name="Kim S.-J."/>
            <person name="Kim J.-S."/>
            <person name="Hong S.-B."/>
            <person name="Kwon S.-W."/>
        </authorList>
    </citation>
    <scope>NUCLEOTIDE SEQUENCE [LARGE SCALE GENOMIC DNA]</scope>
    <source>
        <strain evidence="2 3">GN2-R2</strain>
    </source>
</reference>
<keyword evidence="3" id="KW-1185">Reference proteome</keyword>
<dbReference type="AlphaFoldDB" id="A0A7Z2VUI9"/>